<accession>A0A7S3Q7C5</accession>
<dbReference type="InterPro" id="IPR032675">
    <property type="entry name" value="LRR_dom_sf"/>
</dbReference>
<organism evidence="2">
    <name type="scientific">Chaetoceros debilis</name>
    <dbReference type="NCBI Taxonomy" id="122233"/>
    <lineage>
        <taxon>Eukaryota</taxon>
        <taxon>Sar</taxon>
        <taxon>Stramenopiles</taxon>
        <taxon>Ochrophyta</taxon>
        <taxon>Bacillariophyta</taxon>
        <taxon>Coscinodiscophyceae</taxon>
        <taxon>Chaetocerotophycidae</taxon>
        <taxon>Chaetocerotales</taxon>
        <taxon>Chaetocerotaceae</taxon>
        <taxon>Chaetoceros</taxon>
    </lineage>
</organism>
<proteinExistence type="predicted"/>
<dbReference type="PROSITE" id="PS51450">
    <property type="entry name" value="LRR"/>
    <property type="match status" value="1"/>
</dbReference>
<feature type="region of interest" description="Disordered" evidence="1">
    <location>
        <begin position="1"/>
        <end position="36"/>
    </location>
</feature>
<dbReference type="InterPro" id="IPR006553">
    <property type="entry name" value="Leu-rich_rpt_Cys-con_subtyp"/>
</dbReference>
<dbReference type="InterPro" id="IPR001611">
    <property type="entry name" value="Leu-rich_rpt"/>
</dbReference>
<name>A0A7S3Q7C5_9STRA</name>
<sequence>MTPVLVDPFEQGDDSGSIRDSGEGGEGDKNINGDESFDEEWQMNIIQERKEDGTIGLDFDNYQSRVDDCTVRKIFNQETLKGKKVTRIALGGCINITDITADIISTHCNSLEIVGLRGCHNLTDAGIAAIISNNSQLGVIIISYCFRATNESINAVVSGCPRIEEIVAIGVGFTSLPEDMFDILPRLVYLNLSKNKISRLPKSIIRMSNECHIFLSGNPLKYPPLETVEQGMGAITSYFKHHRQLGV</sequence>
<dbReference type="Gene3D" id="3.80.10.10">
    <property type="entry name" value="Ribonuclease Inhibitor"/>
    <property type="match status" value="1"/>
</dbReference>
<reference evidence="2" key="1">
    <citation type="submission" date="2021-01" db="EMBL/GenBank/DDBJ databases">
        <authorList>
            <person name="Corre E."/>
            <person name="Pelletier E."/>
            <person name="Niang G."/>
            <person name="Scheremetjew M."/>
            <person name="Finn R."/>
            <person name="Kale V."/>
            <person name="Holt S."/>
            <person name="Cochrane G."/>
            <person name="Meng A."/>
            <person name="Brown T."/>
            <person name="Cohen L."/>
        </authorList>
    </citation>
    <scope>NUCLEOTIDE SEQUENCE</scope>
    <source>
        <strain evidence="2">MM31A-1</strain>
    </source>
</reference>
<evidence type="ECO:0000256" key="1">
    <source>
        <dbReference type="SAM" id="MobiDB-lite"/>
    </source>
</evidence>
<dbReference type="SMART" id="SM00367">
    <property type="entry name" value="LRR_CC"/>
    <property type="match status" value="3"/>
</dbReference>
<dbReference type="AlphaFoldDB" id="A0A7S3Q7C5"/>
<dbReference type="EMBL" id="HBIO01016930">
    <property type="protein sequence ID" value="CAE0468159.1"/>
    <property type="molecule type" value="Transcribed_RNA"/>
</dbReference>
<evidence type="ECO:0000313" key="2">
    <source>
        <dbReference type="EMBL" id="CAE0468159.1"/>
    </source>
</evidence>
<gene>
    <name evidence="2" type="ORF">CDEB00056_LOCUS13012</name>
</gene>
<protein>
    <submittedName>
        <fullName evidence="2">Uncharacterized protein</fullName>
    </submittedName>
</protein>
<feature type="compositionally biased region" description="Basic and acidic residues" evidence="1">
    <location>
        <begin position="16"/>
        <end position="32"/>
    </location>
</feature>
<dbReference type="SUPFAM" id="SSF52047">
    <property type="entry name" value="RNI-like"/>
    <property type="match status" value="1"/>
</dbReference>